<evidence type="ECO:0000256" key="3">
    <source>
        <dbReference type="ARBA" id="ARBA00022475"/>
    </source>
</evidence>
<dbReference type="InterPro" id="IPR010920">
    <property type="entry name" value="LSM_dom_sf"/>
</dbReference>
<feature type="transmembrane region" description="Helical" evidence="7">
    <location>
        <begin position="253"/>
        <end position="273"/>
    </location>
</feature>
<dbReference type="SUPFAM" id="SSF82689">
    <property type="entry name" value="Mechanosensitive channel protein MscS (YggB), C-terminal domain"/>
    <property type="match status" value="1"/>
</dbReference>
<dbReference type="InterPro" id="IPR045276">
    <property type="entry name" value="YbiO_bact"/>
</dbReference>
<evidence type="ECO:0000256" key="6">
    <source>
        <dbReference type="ARBA" id="ARBA00023136"/>
    </source>
</evidence>
<name>A0ABU5TN03_9CYAN</name>
<dbReference type="SUPFAM" id="SSF50182">
    <property type="entry name" value="Sm-like ribonucleoproteins"/>
    <property type="match status" value="1"/>
</dbReference>
<evidence type="ECO:0000256" key="5">
    <source>
        <dbReference type="ARBA" id="ARBA00022989"/>
    </source>
</evidence>
<dbReference type="Proteomes" id="UP001301388">
    <property type="component" value="Unassembled WGS sequence"/>
</dbReference>
<dbReference type="Gene3D" id="3.30.70.100">
    <property type="match status" value="1"/>
</dbReference>
<feature type="transmembrane region" description="Helical" evidence="7">
    <location>
        <begin position="175"/>
        <end position="198"/>
    </location>
</feature>
<feature type="transmembrane region" description="Helical" evidence="7">
    <location>
        <begin position="279"/>
        <end position="298"/>
    </location>
</feature>
<comment type="similarity">
    <text evidence="2">Belongs to the MscS (TC 1.A.23) family.</text>
</comment>
<keyword evidence="5 7" id="KW-1133">Transmembrane helix</keyword>
<evidence type="ECO:0000313" key="11">
    <source>
        <dbReference type="EMBL" id="MEA5479580.1"/>
    </source>
</evidence>
<accession>A0ABU5TN03</accession>
<dbReference type="InterPro" id="IPR049142">
    <property type="entry name" value="MS_channel_1st"/>
</dbReference>
<dbReference type="Gene3D" id="2.30.30.60">
    <property type="match status" value="1"/>
</dbReference>
<reference evidence="11 12" key="1">
    <citation type="submission" date="2023-12" db="EMBL/GenBank/DDBJ databases">
        <title>Baltic Sea Cyanobacteria.</title>
        <authorList>
            <person name="Delbaje E."/>
            <person name="Fewer D.P."/>
            <person name="Shishido T.K."/>
        </authorList>
    </citation>
    <scope>NUCLEOTIDE SEQUENCE [LARGE SCALE GENOMIC DNA]</scope>
    <source>
        <strain evidence="11 12">UHCC 0370</strain>
    </source>
</reference>
<dbReference type="InterPro" id="IPR006685">
    <property type="entry name" value="MscS_channel_2nd"/>
</dbReference>
<organism evidence="11 12">
    <name type="scientific">Pseudanabaena galeata UHCC 0370</name>
    <dbReference type="NCBI Taxonomy" id="3110310"/>
    <lineage>
        <taxon>Bacteria</taxon>
        <taxon>Bacillati</taxon>
        <taxon>Cyanobacteriota</taxon>
        <taxon>Cyanophyceae</taxon>
        <taxon>Pseudanabaenales</taxon>
        <taxon>Pseudanabaenaceae</taxon>
        <taxon>Pseudanabaena</taxon>
    </lineage>
</organism>
<sequence>MQNRLIQTKIHFWKKRFYTAGLFISAIALTFLLSYNQSAWGQAELLKLNWWIGQNKNDVSTVDHALVTLDGYKLFVLASPSTNQKFPLEQRVQGIEEELYRIANSNFDPASLQVTTIIDEQSGQPVIAIGDRYLMTVTTMDAQLQGRDPQGWANQITQTLREALTRARQERQPQFLINQGLITAGIILVMFIVLRLITYWQGRLKLEKDTIKAHIEHEAPPYLDSVAVIDLQQQLTQQQKANLSDLKRRVLELGYVGVLGSGSFIILGLFPYSRWLQSFLLSTPLQVVAIAFVTYLLIRISNLLIERFSGFLKARDFAMLKPYQRLDLRVSTVSQVLRNVTAIVLVGLGTLAILSAIGFDLIPLLAGAGIVGIAISFAAQGLIKDVINGFLIILEDQYAVGDVIIVGELGGLVENMNLRVTQVRNNEGQLITIPNSAIAIVQNLSKDWARVDLSIRVAYDTNPDRALDVLRKLAQEMYQEQIWRAKIMEPPEVLGIDDLQHSGMLIRIWIKTQPLQQWAVAREFRRRLKLVMEQENIEIGIPQQVFQFSAMAQVPNDLPQPPL</sequence>
<dbReference type="InterPro" id="IPR023408">
    <property type="entry name" value="MscS_beta-dom_sf"/>
</dbReference>
<dbReference type="InterPro" id="IPR049278">
    <property type="entry name" value="MS_channel_C"/>
</dbReference>
<dbReference type="Pfam" id="PF21082">
    <property type="entry name" value="MS_channel_3rd"/>
    <property type="match status" value="1"/>
</dbReference>
<evidence type="ECO:0000256" key="7">
    <source>
        <dbReference type="SAM" id="Phobius"/>
    </source>
</evidence>
<evidence type="ECO:0000256" key="2">
    <source>
        <dbReference type="ARBA" id="ARBA00008017"/>
    </source>
</evidence>
<dbReference type="Pfam" id="PF21088">
    <property type="entry name" value="MS_channel_1st"/>
    <property type="match status" value="1"/>
</dbReference>
<evidence type="ECO:0000259" key="10">
    <source>
        <dbReference type="Pfam" id="PF21088"/>
    </source>
</evidence>
<evidence type="ECO:0000256" key="4">
    <source>
        <dbReference type="ARBA" id="ARBA00022692"/>
    </source>
</evidence>
<evidence type="ECO:0000259" key="9">
    <source>
        <dbReference type="Pfam" id="PF21082"/>
    </source>
</evidence>
<proteinExistence type="inferred from homology"/>
<gene>
    <name evidence="11" type="ORF">VB774_18315</name>
</gene>
<protein>
    <submittedName>
        <fullName evidence="11">Mechanosensitive ion channel family protein</fullName>
    </submittedName>
</protein>
<dbReference type="InterPro" id="IPR011066">
    <property type="entry name" value="MscS_channel_C_sf"/>
</dbReference>
<dbReference type="PANTHER" id="PTHR30460:SF0">
    <property type="entry name" value="MODERATE CONDUCTANCE MECHANOSENSITIVE CHANNEL YBIO"/>
    <property type="match status" value="1"/>
</dbReference>
<keyword evidence="6 7" id="KW-0472">Membrane</keyword>
<comment type="subcellular location">
    <subcellularLocation>
        <location evidence="1">Cell membrane</location>
        <topology evidence="1">Multi-pass membrane protein</topology>
    </subcellularLocation>
</comment>
<evidence type="ECO:0000259" key="8">
    <source>
        <dbReference type="Pfam" id="PF00924"/>
    </source>
</evidence>
<dbReference type="PANTHER" id="PTHR30460">
    <property type="entry name" value="MODERATE CONDUCTANCE MECHANOSENSITIVE CHANNEL YBIO"/>
    <property type="match status" value="1"/>
</dbReference>
<feature type="transmembrane region" description="Helical" evidence="7">
    <location>
        <begin position="364"/>
        <end position="383"/>
    </location>
</feature>
<feature type="transmembrane region" description="Helical" evidence="7">
    <location>
        <begin position="336"/>
        <end position="358"/>
    </location>
</feature>
<feature type="domain" description="Mechanosensitive ion channel MscS" evidence="8">
    <location>
        <begin position="382"/>
        <end position="446"/>
    </location>
</feature>
<keyword evidence="12" id="KW-1185">Reference proteome</keyword>
<dbReference type="Pfam" id="PF00924">
    <property type="entry name" value="MS_channel_2nd"/>
    <property type="match status" value="1"/>
</dbReference>
<evidence type="ECO:0000256" key="1">
    <source>
        <dbReference type="ARBA" id="ARBA00004651"/>
    </source>
</evidence>
<dbReference type="SUPFAM" id="SSF82861">
    <property type="entry name" value="Mechanosensitive channel protein MscS (YggB), transmembrane region"/>
    <property type="match status" value="1"/>
</dbReference>
<keyword evidence="4 7" id="KW-0812">Transmembrane</keyword>
<feature type="domain" description="Mechanosensitive ion channel MscS C-terminal" evidence="9">
    <location>
        <begin position="451"/>
        <end position="539"/>
    </location>
</feature>
<dbReference type="EMBL" id="JAYGIE010000093">
    <property type="protein sequence ID" value="MEA5479580.1"/>
    <property type="molecule type" value="Genomic_DNA"/>
</dbReference>
<dbReference type="Gene3D" id="1.10.287.1260">
    <property type="match status" value="1"/>
</dbReference>
<keyword evidence="3" id="KW-1003">Cell membrane</keyword>
<evidence type="ECO:0000313" key="12">
    <source>
        <dbReference type="Proteomes" id="UP001301388"/>
    </source>
</evidence>
<comment type="caution">
    <text evidence="11">The sequence shown here is derived from an EMBL/GenBank/DDBJ whole genome shotgun (WGS) entry which is preliminary data.</text>
</comment>
<feature type="domain" description="Mechanosensitive ion channel transmembrane helices 2/3" evidence="10">
    <location>
        <begin position="339"/>
        <end position="380"/>
    </location>
</feature>
<dbReference type="InterPro" id="IPR011014">
    <property type="entry name" value="MscS_channel_TM-2"/>
</dbReference>